<feature type="compositionally biased region" description="Basic and acidic residues" evidence="1">
    <location>
        <begin position="15"/>
        <end position="39"/>
    </location>
</feature>
<dbReference type="EMBL" id="BKCJ011884081">
    <property type="protein sequence ID" value="GFD60888.1"/>
    <property type="molecule type" value="Genomic_DNA"/>
</dbReference>
<evidence type="ECO:0000313" key="2">
    <source>
        <dbReference type="EMBL" id="GFD60888.1"/>
    </source>
</evidence>
<sequence length="69" mass="8113">SELDSMRSGKKGKGKGRDFGDKPEKTFKSDVRKKWQTKNEKKRAREMKEVEKEQQEAEAEVDKEERAQI</sequence>
<gene>
    <name evidence="2" type="ORF">Tci_932857</name>
</gene>
<feature type="region of interest" description="Disordered" evidence="1">
    <location>
        <begin position="1"/>
        <end position="69"/>
    </location>
</feature>
<name>A0A699XSC9_TANCI</name>
<organism evidence="2">
    <name type="scientific">Tanacetum cinerariifolium</name>
    <name type="common">Dalmatian daisy</name>
    <name type="synonym">Chrysanthemum cinerariifolium</name>
    <dbReference type="NCBI Taxonomy" id="118510"/>
    <lineage>
        <taxon>Eukaryota</taxon>
        <taxon>Viridiplantae</taxon>
        <taxon>Streptophyta</taxon>
        <taxon>Embryophyta</taxon>
        <taxon>Tracheophyta</taxon>
        <taxon>Spermatophyta</taxon>
        <taxon>Magnoliopsida</taxon>
        <taxon>eudicotyledons</taxon>
        <taxon>Gunneridae</taxon>
        <taxon>Pentapetalae</taxon>
        <taxon>asterids</taxon>
        <taxon>campanulids</taxon>
        <taxon>Asterales</taxon>
        <taxon>Asteraceae</taxon>
        <taxon>Asteroideae</taxon>
        <taxon>Anthemideae</taxon>
        <taxon>Anthemidinae</taxon>
        <taxon>Tanacetum</taxon>
    </lineage>
</organism>
<feature type="non-terminal residue" evidence="2">
    <location>
        <position position="69"/>
    </location>
</feature>
<feature type="non-terminal residue" evidence="2">
    <location>
        <position position="1"/>
    </location>
</feature>
<feature type="compositionally biased region" description="Basic and acidic residues" evidence="1">
    <location>
        <begin position="46"/>
        <end position="55"/>
    </location>
</feature>
<accession>A0A699XSC9</accession>
<proteinExistence type="predicted"/>
<protein>
    <submittedName>
        <fullName evidence="2">Uncharacterized protein</fullName>
    </submittedName>
</protein>
<evidence type="ECO:0000256" key="1">
    <source>
        <dbReference type="SAM" id="MobiDB-lite"/>
    </source>
</evidence>
<reference evidence="2" key="1">
    <citation type="journal article" date="2019" name="Sci. Rep.">
        <title>Draft genome of Tanacetum cinerariifolium, the natural source of mosquito coil.</title>
        <authorList>
            <person name="Yamashiro T."/>
            <person name="Shiraishi A."/>
            <person name="Satake H."/>
            <person name="Nakayama K."/>
        </authorList>
    </citation>
    <scope>NUCLEOTIDE SEQUENCE</scope>
</reference>
<comment type="caution">
    <text evidence="2">The sequence shown here is derived from an EMBL/GenBank/DDBJ whole genome shotgun (WGS) entry which is preliminary data.</text>
</comment>
<dbReference type="AlphaFoldDB" id="A0A699XSC9"/>